<gene>
    <name evidence="2" type="ORF">OV079_43735</name>
</gene>
<proteinExistence type="predicted"/>
<evidence type="ECO:0000313" key="2">
    <source>
        <dbReference type="EMBL" id="MCY1012336.1"/>
    </source>
</evidence>
<sequence length="141" mass="14667">MERRVNQGSRRRLPEPRWRQWPSILAAAALGVVAAVALQGLQADASGIEPAPVEVTAAAPPVVPVKTTPISLSEAQVLHDEAAALTPAGVALDETAHSTWLPRIGRLEAAVADPGLAPEIRAELSATLDALTQVGLGGRRP</sequence>
<feature type="transmembrane region" description="Helical" evidence="1">
    <location>
        <begin position="21"/>
        <end position="41"/>
    </location>
</feature>
<comment type="caution">
    <text evidence="2">The sequence shown here is derived from an EMBL/GenBank/DDBJ whole genome shotgun (WGS) entry which is preliminary data.</text>
</comment>
<organism evidence="2 3">
    <name type="scientific">Nannocystis pusilla</name>
    <dbReference type="NCBI Taxonomy" id="889268"/>
    <lineage>
        <taxon>Bacteria</taxon>
        <taxon>Pseudomonadati</taxon>
        <taxon>Myxococcota</taxon>
        <taxon>Polyangia</taxon>
        <taxon>Nannocystales</taxon>
        <taxon>Nannocystaceae</taxon>
        <taxon>Nannocystis</taxon>
    </lineage>
</organism>
<keyword evidence="1" id="KW-0472">Membrane</keyword>
<dbReference type="EMBL" id="JAPNKE010000002">
    <property type="protein sequence ID" value="MCY1012336.1"/>
    <property type="molecule type" value="Genomic_DNA"/>
</dbReference>
<dbReference type="RefSeq" id="WP_267775727.1">
    <property type="nucleotide sequence ID" value="NZ_JAPNKE010000002.1"/>
</dbReference>
<evidence type="ECO:0000313" key="3">
    <source>
        <dbReference type="Proteomes" id="UP001150924"/>
    </source>
</evidence>
<keyword evidence="1" id="KW-1133">Transmembrane helix</keyword>
<keyword evidence="3" id="KW-1185">Reference proteome</keyword>
<accession>A0A9X3F6C0</accession>
<keyword evidence="1" id="KW-0812">Transmembrane</keyword>
<reference evidence="2" key="1">
    <citation type="submission" date="2022-11" db="EMBL/GenBank/DDBJ databases">
        <title>Minimal conservation of predation-associated metabolite biosynthetic gene clusters underscores biosynthetic potential of Myxococcota including descriptions for ten novel species: Archangium lansinium sp. nov., Myxococcus landrumus sp. nov., Nannocystis bai.</title>
        <authorList>
            <person name="Ahearne A."/>
            <person name="Stevens C."/>
            <person name="Phillips K."/>
        </authorList>
    </citation>
    <scope>NUCLEOTIDE SEQUENCE</scope>
    <source>
        <strain evidence="2">Na p29</strain>
    </source>
</reference>
<name>A0A9X3F6C0_9BACT</name>
<evidence type="ECO:0000256" key="1">
    <source>
        <dbReference type="SAM" id="Phobius"/>
    </source>
</evidence>
<dbReference type="AlphaFoldDB" id="A0A9X3F6C0"/>
<dbReference type="Proteomes" id="UP001150924">
    <property type="component" value="Unassembled WGS sequence"/>
</dbReference>
<protein>
    <submittedName>
        <fullName evidence="2">Uncharacterized protein</fullName>
    </submittedName>
</protein>